<dbReference type="AlphaFoldDB" id="A0A841JSK7"/>
<dbReference type="Proteomes" id="UP000538666">
    <property type="component" value="Unassembled WGS sequence"/>
</dbReference>
<reference evidence="1 2" key="1">
    <citation type="submission" date="2020-08" db="EMBL/GenBank/DDBJ databases">
        <title>Genomic Encyclopedia of Type Strains, Phase IV (KMG-IV): sequencing the most valuable type-strain genomes for metagenomic binning, comparative biology and taxonomic classification.</title>
        <authorList>
            <person name="Goeker M."/>
        </authorList>
    </citation>
    <scope>NUCLEOTIDE SEQUENCE [LARGE SCALE GENOMIC DNA]</scope>
    <source>
        <strain evidence="1 2">DSM 103733</strain>
    </source>
</reference>
<dbReference type="EMBL" id="JACHEK010000004">
    <property type="protein sequence ID" value="MBB6144392.1"/>
    <property type="molecule type" value="Genomic_DNA"/>
</dbReference>
<proteinExistence type="predicted"/>
<accession>A0A841JSK7</accession>
<dbReference type="OrthoDB" id="122598at2"/>
<keyword evidence="2" id="KW-1185">Reference proteome</keyword>
<dbReference type="InterPro" id="IPR008792">
    <property type="entry name" value="PQQD"/>
</dbReference>
<name>A0A841JSK7_9BACT</name>
<evidence type="ECO:0008006" key="3">
    <source>
        <dbReference type="Google" id="ProtNLM"/>
    </source>
</evidence>
<dbReference type="InterPro" id="IPR041881">
    <property type="entry name" value="PqqD_sf"/>
</dbReference>
<evidence type="ECO:0000313" key="1">
    <source>
        <dbReference type="EMBL" id="MBB6144392.1"/>
    </source>
</evidence>
<evidence type="ECO:0000313" key="2">
    <source>
        <dbReference type="Proteomes" id="UP000538666"/>
    </source>
</evidence>
<dbReference type="Gene3D" id="1.10.10.1150">
    <property type="entry name" value="Coenzyme PQQ synthesis protein D (PqqD)"/>
    <property type="match status" value="1"/>
</dbReference>
<protein>
    <recommendedName>
        <fullName evidence="3">PqqD family protein</fullName>
    </recommendedName>
</protein>
<gene>
    <name evidence="1" type="ORF">HNQ77_002344</name>
</gene>
<dbReference type="Pfam" id="PF05402">
    <property type="entry name" value="PqqD"/>
    <property type="match status" value="1"/>
</dbReference>
<sequence length="95" mass="10644">MGRPAPQLRSIVDQDGAVVLNSARNQITSLDAMGGYIWRRLELGMAREEIVHHLVEQTGEDVATVERDINEFFLDLASRSLLTDVPTTLRPQEGR</sequence>
<comment type="caution">
    <text evidence="1">The sequence shown here is derived from an EMBL/GenBank/DDBJ whole genome shotgun (WGS) entry which is preliminary data.</text>
</comment>
<organism evidence="1 2">
    <name type="scientific">Silvibacterium bohemicum</name>
    <dbReference type="NCBI Taxonomy" id="1577686"/>
    <lineage>
        <taxon>Bacteria</taxon>
        <taxon>Pseudomonadati</taxon>
        <taxon>Acidobacteriota</taxon>
        <taxon>Terriglobia</taxon>
        <taxon>Terriglobales</taxon>
        <taxon>Acidobacteriaceae</taxon>
        <taxon>Silvibacterium</taxon>
    </lineage>
</organism>
<dbReference type="RefSeq" id="WP_050058979.1">
    <property type="nucleotide sequence ID" value="NZ_JACHEK010000004.1"/>
</dbReference>